<dbReference type="Pfam" id="PF00005">
    <property type="entry name" value="ABC_tran"/>
    <property type="match status" value="1"/>
</dbReference>
<dbReference type="Proteomes" id="UP000001399">
    <property type="component" value="Chromosome"/>
</dbReference>
<dbReference type="KEGG" id="rva:Rvan_0502"/>
<dbReference type="HOGENOM" id="CLU_072513_0_0_5"/>
<dbReference type="InterPro" id="IPR017871">
    <property type="entry name" value="ABC_transporter-like_CS"/>
</dbReference>
<evidence type="ECO:0000256" key="4">
    <source>
        <dbReference type="ARBA" id="ARBA00022840"/>
    </source>
</evidence>
<dbReference type="AlphaFoldDB" id="E3HYP3"/>
<name>E3HYP3_RHOVT</name>
<keyword evidence="3" id="KW-0547">Nucleotide-binding</keyword>
<evidence type="ECO:0000256" key="3">
    <source>
        <dbReference type="ARBA" id="ARBA00022741"/>
    </source>
</evidence>
<dbReference type="PANTHER" id="PTHR43117:SF4">
    <property type="entry name" value="OSMOPROTECTANT IMPORT ATP-BINDING PROTEIN OSMV"/>
    <property type="match status" value="1"/>
</dbReference>
<keyword evidence="4" id="KW-0067">ATP-binding</keyword>
<dbReference type="InterPro" id="IPR003439">
    <property type="entry name" value="ABC_transporter-like_ATP-bd"/>
</dbReference>
<dbReference type="SUPFAM" id="SSF52540">
    <property type="entry name" value="P-loop containing nucleoside triphosphate hydrolases"/>
    <property type="match status" value="1"/>
</dbReference>
<dbReference type="GO" id="GO:0016887">
    <property type="term" value="F:ATP hydrolysis activity"/>
    <property type="evidence" value="ECO:0007669"/>
    <property type="project" value="InterPro"/>
</dbReference>
<accession>E3HYP3</accession>
<dbReference type="InterPro" id="IPR003593">
    <property type="entry name" value="AAA+_ATPase"/>
</dbReference>
<dbReference type="RefSeq" id="WP_013418188.1">
    <property type="nucleotide sequence ID" value="NC_014664.1"/>
</dbReference>
<dbReference type="SMART" id="SM00382">
    <property type="entry name" value="AAA"/>
    <property type="match status" value="1"/>
</dbReference>
<organism evidence="6 7">
    <name type="scientific">Rhodomicrobium vannielii (strain ATCC 17100 / DSM 162 / LMG 4299 / NCIMB 10020 / ATH 3.1.1)</name>
    <dbReference type="NCBI Taxonomy" id="648757"/>
    <lineage>
        <taxon>Bacteria</taxon>
        <taxon>Pseudomonadati</taxon>
        <taxon>Pseudomonadota</taxon>
        <taxon>Alphaproteobacteria</taxon>
        <taxon>Hyphomicrobiales</taxon>
        <taxon>Hyphomicrobiaceae</taxon>
        <taxon>Rhodomicrobium</taxon>
    </lineage>
</organism>
<sequence>MKVDPLMLTLGDLTRTHPAFADLLAQTGGEGAKPSRTVASWLASLTDERLSDIGMGREQLLSHIVALAEQVEALKAPSQVTVRSLTILGGRDKKGEAERLDLELRAGDVLCIVGPTGSGKSRLLADIECLAQGDTPSRRRVLVNGEAPDPSWRYASDRKLIAQLSQNMNFVVDLTVGEFVAMHADCRMVEDRDRIVDEVIACANELAGESFSAAVSLTQLSGGQSRALMIADTALLSASPVVLIDEIENAGIDRKRSLDLLIASEKIVLISTHDPILALMGTRRIAVRNGAVAGVIETGADERANLAVLERIDCELMALRHRLRSGERIDAPLAWAGLLAKD</sequence>
<dbReference type="GO" id="GO:0005524">
    <property type="term" value="F:ATP binding"/>
    <property type="evidence" value="ECO:0007669"/>
    <property type="project" value="UniProtKB-KW"/>
</dbReference>
<dbReference type="Gene3D" id="3.40.50.300">
    <property type="entry name" value="P-loop containing nucleotide triphosphate hydrolases"/>
    <property type="match status" value="1"/>
</dbReference>
<proteinExistence type="inferred from homology"/>
<dbReference type="EMBL" id="CP002292">
    <property type="protein sequence ID" value="ADP69784.1"/>
    <property type="molecule type" value="Genomic_DNA"/>
</dbReference>
<comment type="similarity">
    <text evidence="1">Belongs to the ABC transporter superfamily.</text>
</comment>
<evidence type="ECO:0000256" key="1">
    <source>
        <dbReference type="ARBA" id="ARBA00005417"/>
    </source>
</evidence>
<evidence type="ECO:0000259" key="5">
    <source>
        <dbReference type="PROSITE" id="PS50893"/>
    </source>
</evidence>
<dbReference type="PROSITE" id="PS50893">
    <property type="entry name" value="ABC_TRANSPORTER_2"/>
    <property type="match status" value="1"/>
</dbReference>
<evidence type="ECO:0000313" key="6">
    <source>
        <dbReference type="EMBL" id="ADP69784.1"/>
    </source>
</evidence>
<keyword evidence="7" id="KW-1185">Reference proteome</keyword>
<protein>
    <submittedName>
        <fullName evidence="6">ABC transporter related protein</fullName>
    </submittedName>
</protein>
<dbReference type="eggNOG" id="COG1136">
    <property type="taxonomic scope" value="Bacteria"/>
</dbReference>
<dbReference type="InterPro" id="IPR027417">
    <property type="entry name" value="P-loop_NTPase"/>
</dbReference>
<feature type="domain" description="ABC transporter" evidence="5">
    <location>
        <begin position="82"/>
        <end position="315"/>
    </location>
</feature>
<reference evidence="7" key="1">
    <citation type="journal article" date="2011" name="J. Bacteriol.">
        <title>Genome sequences of eight morphologically diverse alphaproteobacteria.</title>
        <authorList>
            <consortium name="US DOE Joint Genome Institute"/>
            <person name="Brown P.J."/>
            <person name="Kysela D.T."/>
            <person name="Buechlein A."/>
            <person name="Hemmerich C."/>
            <person name="Brun Y.V."/>
        </authorList>
    </citation>
    <scope>NUCLEOTIDE SEQUENCE [LARGE SCALE GENOMIC DNA]</scope>
    <source>
        <strain evidence="7">ATCC 17100 / ATH 3.1.1 / DSM 162 / LMG 4299</strain>
    </source>
</reference>
<evidence type="ECO:0000313" key="7">
    <source>
        <dbReference type="Proteomes" id="UP000001399"/>
    </source>
</evidence>
<dbReference type="STRING" id="648757.Rvan_0502"/>
<evidence type="ECO:0000256" key="2">
    <source>
        <dbReference type="ARBA" id="ARBA00022448"/>
    </source>
</evidence>
<dbReference type="PROSITE" id="PS00211">
    <property type="entry name" value="ABC_TRANSPORTER_1"/>
    <property type="match status" value="1"/>
</dbReference>
<dbReference type="OrthoDB" id="9776556at2"/>
<dbReference type="PANTHER" id="PTHR43117">
    <property type="entry name" value="OSMOPROTECTANT IMPORT ATP-BINDING PROTEIN OSMV"/>
    <property type="match status" value="1"/>
</dbReference>
<keyword evidence="2" id="KW-0813">Transport</keyword>
<gene>
    <name evidence="6" type="ordered locus">Rvan_0502</name>
</gene>